<dbReference type="PANTHER" id="PTHR33445:SF2">
    <property type="entry name" value="ATP SYNTHASE SUBUNIT B', CHLOROPLASTIC"/>
    <property type="match status" value="1"/>
</dbReference>
<dbReference type="STRING" id="223786.SAMN05216234_13412"/>
<dbReference type="Proteomes" id="UP000199227">
    <property type="component" value="Unassembled WGS sequence"/>
</dbReference>
<dbReference type="GO" id="GO:0046961">
    <property type="term" value="F:proton-transporting ATPase activity, rotational mechanism"/>
    <property type="evidence" value="ECO:0007669"/>
    <property type="project" value="TreeGrafter"/>
</dbReference>
<feature type="chain" id="PRO_5011739744" description="ATP synthase subunit b" evidence="16">
    <location>
        <begin position="19"/>
        <end position="173"/>
    </location>
</feature>
<evidence type="ECO:0000256" key="7">
    <source>
        <dbReference type="ARBA" id="ARBA00023065"/>
    </source>
</evidence>
<dbReference type="EMBL" id="FOXB01000034">
    <property type="protein sequence ID" value="SFP70419.1"/>
    <property type="molecule type" value="Genomic_DNA"/>
</dbReference>
<keyword evidence="16" id="KW-0732">Signal</keyword>
<dbReference type="GO" id="GO:0005886">
    <property type="term" value="C:plasma membrane"/>
    <property type="evidence" value="ECO:0007669"/>
    <property type="project" value="UniProtKB-SubCell"/>
</dbReference>
<organism evidence="17 18">
    <name type="scientific">Hydrogenimonas thermophila</name>
    <dbReference type="NCBI Taxonomy" id="223786"/>
    <lineage>
        <taxon>Bacteria</taxon>
        <taxon>Pseudomonadati</taxon>
        <taxon>Campylobacterota</taxon>
        <taxon>Epsilonproteobacteria</taxon>
        <taxon>Campylobacterales</taxon>
        <taxon>Hydrogenimonadaceae</taxon>
        <taxon>Hydrogenimonas</taxon>
    </lineage>
</organism>
<comment type="subcellular location">
    <subcellularLocation>
        <location evidence="13">Cell membrane</location>
        <topology evidence="13">Single-pass membrane protein</topology>
    </subcellularLocation>
    <subcellularLocation>
        <location evidence="12">Endomembrane system</location>
        <topology evidence="12">Single-pass membrane protein</topology>
    </subcellularLocation>
</comment>
<evidence type="ECO:0000256" key="16">
    <source>
        <dbReference type="SAM" id="SignalP"/>
    </source>
</evidence>
<feature type="coiled-coil region" evidence="15">
    <location>
        <begin position="60"/>
        <end position="137"/>
    </location>
</feature>
<dbReference type="GO" id="GO:0046933">
    <property type="term" value="F:proton-transporting ATP synthase activity, rotational mechanism"/>
    <property type="evidence" value="ECO:0007669"/>
    <property type="project" value="UniProtKB-UniRule"/>
</dbReference>
<comment type="similarity">
    <text evidence="1 13 14">Belongs to the ATPase B chain family.</text>
</comment>
<evidence type="ECO:0000256" key="2">
    <source>
        <dbReference type="ARBA" id="ARBA00022448"/>
    </source>
</evidence>
<evidence type="ECO:0000256" key="5">
    <source>
        <dbReference type="ARBA" id="ARBA00022781"/>
    </source>
</evidence>
<dbReference type="InterPro" id="IPR002146">
    <property type="entry name" value="ATP_synth_b/b'su_bac/chlpt"/>
</dbReference>
<evidence type="ECO:0000313" key="17">
    <source>
        <dbReference type="EMBL" id="SFP70419.1"/>
    </source>
</evidence>
<dbReference type="NCBIfam" id="NF006292">
    <property type="entry name" value="PRK08475.1"/>
    <property type="match status" value="1"/>
</dbReference>
<reference evidence="17 18" key="1">
    <citation type="submission" date="2016-10" db="EMBL/GenBank/DDBJ databases">
        <authorList>
            <person name="de Groot N.N."/>
        </authorList>
    </citation>
    <scope>NUCLEOTIDE SEQUENCE [LARGE SCALE GENOMIC DNA]</scope>
    <source>
        <strain evidence="17 18">EP1-55-1</strain>
    </source>
</reference>
<dbReference type="CDD" id="cd06503">
    <property type="entry name" value="ATP-synt_Fo_b"/>
    <property type="match status" value="1"/>
</dbReference>
<accession>A0A1I5SI78</accession>
<evidence type="ECO:0000256" key="1">
    <source>
        <dbReference type="ARBA" id="ARBA00005513"/>
    </source>
</evidence>
<gene>
    <name evidence="13" type="primary">atpF</name>
    <name evidence="17" type="ORF">SAMN05216234_13412</name>
</gene>
<evidence type="ECO:0000256" key="12">
    <source>
        <dbReference type="ARBA" id="ARBA00037847"/>
    </source>
</evidence>
<keyword evidence="18" id="KW-1185">Reference proteome</keyword>
<dbReference type="RefSeq" id="WP_092913403.1">
    <property type="nucleotide sequence ID" value="NZ_CP136592.1"/>
</dbReference>
<keyword evidence="15" id="KW-0175">Coiled coil</keyword>
<keyword evidence="9 13" id="KW-0066">ATP synthesis</keyword>
<keyword evidence="13" id="KW-1003">Cell membrane</keyword>
<evidence type="ECO:0000256" key="10">
    <source>
        <dbReference type="ARBA" id="ARBA00025198"/>
    </source>
</evidence>
<dbReference type="InterPro" id="IPR050059">
    <property type="entry name" value="ATP_synthase_B_chain"/>
</dbReference>
<evidence type="ECO:0000256" key="13">
    <source>
        <dbReference type="HAMAP-Rule" id="MF_01398"/>
    </source>
</evidence>
<comment type="function">
    <text evidence="10 13">F(1)F(0) ATP synthase produces ATP from ADP in the presence of a proton or sodium gradient. F-type ATPases consist of two structural domains, F(1) containing the extramembraneous catalytic core and F(0) containing the membrane proton channel, linked together by a central stalk and a peripheral stalk. During catalysis, ATP synthesis in the catalytic domain of F(1) is coupled via a rotary mechanism of the central stalk subunits to proton translocation.</text>
</comment>
<evidence type="ECO:0000256" key="4">
    <source>
        <dbReference type="ARBA" id="ARBA00022692"/>
    </source>
</evidence>
<dbReference type="PANTHER" id="PTHR33445">
    <property type="entry name" value="ATP SYNTHASE SUBUNIT B', CHLOROPLASTIC"/>
    <property type="match status" value="1"/>
</dbReference>
<proteinExistence type="inferred from homology"/>
<evidence type="ECO:0000256" key="15">
    <source>
        <dbReference type="SAM" id="Coils"/>
    </source>
</evidence>
<evidence type="ECO:0000256" key="14">
    <source>
        <dbReference type="RuleBase" id="RU003848"/>
    </source>
</evidence>
<dbReference type="GO" id="GO:0012505">
    <property type="term" value="C:endomembrane system"/>
    <property type="evidence" value="ECO:0007669"/>
    <property type="project" value="UniProtKB-SubCell"/>
</dbReference>
<protein>
    <recommendedName>
        <fullName evidence="13">ATP synthase subunit b</fullName>
    </recommendedName>
    <alternativeName>
        <fullName evidence="13">ATP synthase F(0) sector subunit b</fullName>
    </alternativeName>
    <alternativeName>
        <fullName evidence="13">ATPase subunit I</fullName>
    </alternativeName>
    <alternativeName>
        <fullName evidence="13">F-type ATPase subunit b</fullName>
        <shortName evidence="13">F-ATPase subunit b</shortName>
    </alternativeName>
</protein>
<evidence type="ECO:0000313" key="18">
    <source>
        <dbReference type="Proteomes" id="UP000199227"/>
    </source>
</evidence>
<keyword evidence="6 13" id="KW-1133">Transmembrane helix</keyword>
<keyword evidence="2 13" id="KW-0813">Transport</keyword>
<sequence>MRKTLIVAALFLPAVAFASGHEAAGGETDFIPRLVNFLIFAAILYYFVADLIKNFFTGRSKEISSKLEEVQNRLKATKRAKEDAEAAYKAALATAEEIIESAKKESQLLAKKMDEQLNTELENLEKMQEEKMAVEKRQMVRKTVAEVLSELYKGDAISMDEKKFVNLITKKVA</sequence>
<keyword evidence="5 13" id="KW-0375">Hydrogen ion transport</keyword>
<keyword evidence="8 13" id="KW-0472">Membrane</keyword>
<evidence type="ECO:0000256" key="9">
    <source>
        <dbReference type="ARBA" id="ARBA00023310"/>
    </source>
</evidence>
<dbReference type="OrthoDB" id="5373033at2"/>
<keyword evidence="3 13" id="KW-0138">CF(0)</keyword>
<name>A0A1I5SI78_9BACT</name>
<evidence type="ECO:0000256" key="8">
    <source>
        <dbReference type="ARBA" id="ARBA00023136"/>
    </source>
</evidence>
<comment type="function">
    <text evidence="11">Component of the F(0) channel, it forms part of the peripheral stalk, linking F(1) to F(0). The b'-subunit is a diverged and duplicated form of b found in plants and photosynthetic bacteria.</text>
</comment>
<dbReference type="AlphaFoldDB" id="A0A1I5SI78"/>
<feature type="transmembrane region" description="Helical" evidence="13">
    <location>
        <begin position="30"/>
        <end position="52"/>
    </location>
</feature>
<dbReference type="HAMAP" id="MF_01398">
    <property type="entry name" value="ATP_synth_b_bprime"/>
    <property type="match status" value="1"/>
</dbReference>
<evidence type="ECO:0000256" key="3">
    <source>
        <dbReference type="ARBA" id="ARBA00022547"/>
    </source>
</evidence>
<evidence type="ECO:0000256" key="6">
    <source>
        <dbReference type="ARBA" id="ARBA00022989"/>
    </source>
</evidence>
<evidence type="ECO:0000256" key="11">
    <source>
        <dbReference type="ARBA" id="ARBA00025614"/>
    </source>
</evidence>
<dbReference type="Pfam" id="PF00430">
    <property type="entry name" value="ATP-synt_B"/>
    <property type="match status" value="1"/>
</dbReference>
<feature type="signal peptide" evidence="16">
    <location>
        <begin position="1"/>
        <end position="18"/>
    </location>
</feature>
<keyword evidence="4 13" id="KW-0812">Transmembrane</keyword>
<comment type="subunit">
    <text evidence="13">F-type ATPases have 2 components, F(1) - the catalytic core - and F(0) - the membrane proton channel. F(1) has five subunits: alpha(3), beta(3), gamma(1), delta(1), epsilon(1). F(0) has three main subunits: a(1), b(2) and c(10-14). The alpha and beta chains form an alternating ring which encloses part of the gamma chain. F(1) is attached to F(0) by a central stalk formed by the gamma and epsilon chains, while a peripheral stalk is formed by the delta and b chains.</text>
</comment>
<dbReference type="GO" id="GO:0045259">
    <property type="term" value="C:proton-transporting ATP synthase complex"/>
    <property type="evidence" value="ECO:0007669"/>
    <property type="project" value="UniProtKB-KW"/>
</dbReference>
<keyword evidence="7 13" id="KW-0406">Ion transport</keyword>